<dbReference type="PANTHER" id="PTHR37466:SF1">
    <property type="entry name" value="SLR1628 PROTEIN"/>
    <property type="match status" value="1"/>
</dbReference>
<protein>
    <recommendedName>
        <fullName evidence="3">DUF2237 domain-containing protein</fullName>
    </recommendedName>
</protein>
<dbReference type="eggNOG" id="COG3651">
    <property type="taxonomic scope" value="Bacteria"/>
</dbReference>
<dbReference type="InterPro" id="IPR018714">
    <property type="entry name" value="DUF2237"/>
</dbReference>
<sequence length="129" mass="14620">MQENFQKEADKNVFGEKLIPCSMDPLTGFFRDGCCSTGQTDHGTHTVCAIVTEEFLDFSRKQGNDLITPRPEYLFPGLKPGDRWCLCVLRWKEAYESGVAPEVVLEATHERSLDFVPLDVLVKFAFSKK</sequence>
<gene>
    <name evidence="1" type="ORF">HLUCCX10_14785</name>
</gene>
<evidence type="ECO:0000313" key="1">
    <source>
        <dbReference type="EMBL" id="KPQ12505.1"/>
    </source>
</evidence>
<dbReference type="EMBL" id="LJXT01000114">
    <property type="protein sequence ID" value="KPQ12505.1"/>
    <property type="molecule type" value="Genomic_DNA"/>
</dbReference>
<dbReference type="Gene3D" id="3.30.56.110">
    <property type="entry name" value="Protein of unknown function DUF2237"/>
    <property type="match status" value="1"/>
</dbReference>
<evidence type="ECO:0000313" key="2">
    <source>
        <dbReference type="Proteomes" id="UP000050421"/>
    </source>
</evidence>
<name>A0A0P7YDR3_9BACT</name>
<organism evidence="1 2">
    <name type="scientific">Algoriphagus marincola HL-49</name>
    <dbReference type="NCBI Taxonomy" id="1305737"/>
    <lineage>
        <taxon>Bacteria</taxon>
        <taxon>Pseudomonadati</taxon>
        <taxon>Bacteroidota</taxon>
        <taxon>Cytophagia</taxon>
        <taxon>Cytophagales</taxon>
        <taxon>Cyclobacteriaceae</taxon>
        <taxon>Algoriphagus</taxon>
    </lineage>
</organism>
<comment type="caution">
    <text evidence="1">The sequence shown here is derived from an EMBL/GenBank/DDBJ whole genome shotgun (WGS) entry which is preliminary data.</text>
</comment>
<proteinExistence type="predicted"/>
<evidence type="ECO:0008006" key="3">
    <source>
        <dbReference type="Google" id="ProtNLM"/>
    </source>
</evidence>
<reference evidence="1 2" key="1">
    <citation type="submission" date="2015-09" db="EMBL/GenBank/DDBJ databases">
        <title>Identification and resolution of microdiversity through metagenomic sequencing of parallel consortia.</title>
        <authorList>
            <person name="Nelson W.C."/>
            <person name="Romine M.F."/>
            <person name="Lindemann S.R."/>
        </authorList>
    </citation>
    <scope>NUCLEOTIDE SEQUENCE [LARGE SCALE GENOMIC DNA]</scope>
    <source>
        <strain evidence="1">HL-49</strain>
    </source>
</reference>
<dbReference type="OrthoDB" id="9792525at2"/>
<dbReference type="AlphaFoldDB" id="A0A0P7YDR3"/>
<dbReference type="Pfam" id="PF09996">
    <property type="entry name" value="DUF2237"/>
    <property type="match status" value="1"/>
</dbReference>
<accession>A0A0P7YDR3</accession>
<dbReference type="PATRIC" id="fig|1305737.6.peg.3705"/>
<dbReference type="Proteomes" id="UP000050421">
    <property type="component" value="Unassembled WGS sequence"/>
</dbReference>
<dbReference type="PANTHER" id="PTHR37466">
    <property type="entry name" value="SLR1628 PROTEIN"/>
    <property type="match status" value="1"/>
</dbReference>